<feature type="domain" description="Exonuclease" evidence="5">
    <location>
        <begin position="537"/>
        <end position="705"/>
    </location>
</feature>
<dbReference type="InterPro" id="IPR036397">
    <property type="entry name" value="RNaseH_sf"/>
</dbReference>
<dbReference type="GO" id="GO:0008408">
    <property type="term" value="F:3'-5' exonuclease activity"/>
    <property type="evidence" value="ECO:0007669"/>
    <property type="project" value="TreeGrafter"/>
</dbReference>
<name>A0A5K7ZJE8_9BACT</name>
<reference evidence="6 7" key="1">
    <citation type="submission" date="2019-11" db="EMBL/GenBank/DDBJ databases">
        <title>Comparative genomics of hydrocarbon-degrading Desulfosarcina strains.</title>
        <authorList>
            <person name="Watanabe M."/>
            <person name="Kojima H."/>
            <person name="Fukui M."/>
        </authorList>
    </citation>
    <scope>NUCLEOTIDE SEQUENCE [LARGE SCALE GENOMIC DNA]</scope>
    <source>
        <strain evidence="6 7">28bB2T</strain>
    </source>
</reference>
<evidence type="ECO:0000313" key="6">
    <source>
        <dbReference type="EMBL" id="BBO80097.1"/>
    </source>
</evidence>
<keyword evidence="4" id="KW-1133">Transmembrane helix</keyword>
<comment type="subunit">
    <text evidence="2">DNA polymerase III contains a core (composed of alpha, epsilon and theta chains) that associates with a tau subunit. This core dimerizes to form the POLIII' complex. PolIII' associates with the gamma complex (composed of gamma, delta, delta', psi and chi chains) and with the beta chain to form the complete DNA polymerase III complex.</text>
</comment>
<sequence length="728" mass="82619">MRLNNKFWLFAVVCMAFTTSITAILAVIFWRQIDPAGHALLIRIFKEQFWYFFSTGVFLFAAFGFTLDWFFRFYIIPLNQIIEETRIMNTVNPAHRMNIDGSREIRVLSDLVNALGDQYQSARHIIDQTVASARAETEAEKNILATIMAELTQGVLICDPEGRILLYNRQAKRVLSKVRSDESTNGSGESGQQSVPDGFIGLRRSIYSLIDEHLIQYALKEINQKIDQHSESVASHFVVVTHDRRQIGVETLPILDADKGFAGFALILSDITQQLERSGRMDRQFKAMDKNLRSAIAAIRSTVDLMIQFPEMEADRKNAFLGIIADETKVLSRLSRSGLGEGSYPRSRWPRSPIRATDFIATVKNEAAGITDLDVEVAECDARCMIRVDSYAMLLAIVFVLEHLKTECQAQCKRIRLTVPGNLVQLDLIWQGPPVKIETLRRWNELPVAAERKGYPLTLREVLAHNHAEIWPHAHRDKSGEACLRIFIPMIQSENPPEDVRKIPQLPKGRPEFYDFDLFHQAGQTPEIEKRLLGELVYTVFDTETTGLDPRGGDEIISIGAIRVVNGRLLHTETINQLVNPRRRVPPESIKFHGITDKMLQGKPTIEKVLPFFQRFVQNTVLVAHNAAFDMLMLQMNEKKTGIRFINPVLDTMHLSAILHPSHSDHTLDAISQRLGVTVTRRHDALGDAIATGEVFLKMIPLLNEKGIFTQKDARLASQRTYYAQLKY</sequence>
<dbReference type="FunFam" id="3.30.420.10:FF:000045">
    <property type="entry name" value="3'-5' exonuclease DinG"/>
    <property type="match status" value="1"/>
</dbReference>
<evidence type="ECO:0000256" key="4">
    <source>
        <dbReference type="SAM" id="Phobius"/>
    </source>
</evidence>
<dbReference type="SMART" id="SM00479">
    <property type="entry name" value="EXOIII"/>
    <property type="match status" value="1"/>
</dbReference>
<evidence type="ECO:0000256" key="1">
    <source>
        <dbReference type="ARBA" id="ARBA00025483"/>
    </source>
</evidence>
<feature type="compositionally biased region" description="Polar residues" evidence="3">
    <location>
        <begin position="183"/>
        <end position="195"/>
    </location>
</feature>
<dbReference type="Pfam" id="PF00929">
    <property type="entry name" value="RNase_T"/>
    <property type="match status" value="1"/>
</dbReference>
<accession>A0A5K7ZJE8</accession>
<feature type="region of interest" description="Disordered" evidence="3">
    <location>
        <begin position="177"/>
        <end position="196"/>
    </location>
</feature>
<proteinExistence type="predicted"/>
<dbReference type="InterPro" id="IPR012337">
    <property type="entry name" value="RNaseH-like_sf"/>
</dbReference>
<evidence type="ECO:0000256" key="3">
    <source>
        <dbReference type="SAM" id="MobiDB-lite"/>
    </source>
</evidence>
<feature type="transmembrane region" description="Helical" evidence="4">
    <location>
        <begin position="50"/>
        <end position="71"/>
    </location>
</feature>
<dbReference type="GO" id="GO:0003887">
    <property type="term" value="F:DNA-directed DNA polymerase activity"/>
    <property type="evidence" value="ECO:0007669"/>
    <property type="project" value="InterPro"/>
</dbReference>
<keyword evidence="4" id="KW-0472">Membrane</keyword>
<dbReference type="InterPro" id="IPR013520">
    <property type="entry name" value="Ribonucl_H"/>
</dbReference>
<dbReference type="SUPFAM" id="SSF55785">
    <property type="entry name" value="PYP-like sensor domain (PAS domain)"/>
    <property type="match status" value="1"/>
</dbReference>
<dbReference type="Proteomes" id="UP000425960">
    <property type="component" value="Chromosome"/>
</dbReference>
<dbReference type="PANTHER" id="PTHR30231:SF41">
    <property type="entry name" value="DNA POLYMERASE III SUBUNIT EPSILON"/>
    <property type="match status" value="1"/>
</dbReference>
<dbReference type="AlphaFoldDB" id="A0A5K7ZJE8"/>
<dbReference type="RefSeq" id="WP_155321130.1">
    <property type="nucleotide sequence ID" value="NZ_AP021876.1"/>
</dbReference>
<dbReference type="PANTHER" id="PTHR30231">
    <property type="entry name" value="DNA POLYMERASE III SUBUNIT EPSILON"/>
    <property type="match status" value="1"/>
</dbReference>
<gene>
    <name evidence="6" type="ORF">DSCO28_06630</name>
</gene>
<evidence type="ECO:0000313" key="7">
    <source>
        <dbReference type="Proteomes" id="UP000425960"/>
    </source>
</evidence>
<dbReference type="GO" id="GO:0045004">
    <property type="term" value="P:DNA replication proofreading"/>
    <property type="evidence" value="ECO:0007669"/>
    <property type="project" value="TreeGrafter"/>
</dbReference>
<feature type="transmembrane region" description="Helical" evidence="4">
    <location>
        <begin position="7"/>
        <end position="30"/>
    </location>
</feature>
<evidence type="ECO:0000256" key="2">
    <source>
        <dbReference type="ARBA" id="ARBA00026073"/>
    </source>
</evidence>
<dbReference type="SUPFAM" id="SSF53098">
    <property type="entry name" value="Ribonuclease H-like"/>
    <property type="match status" value="1"/>
</dbReference>
<dbReference type="GO" id="GO:0003677">
    <property type="term" value="F:DNA binding"/>
    <property type="evidence" value="ECO:0007669"/>
    <property type="project" value="InterPro"/>
</dbReference>
<comment type="function">
    <text evidence="1">DNA polymerase III is a complex, multichain enzyme responsible for most of the replicative synthesis in bacteria. The epsilon subunit contain the editing function and is a proofreading 3'-5' exonuclease.</text>
</comment>
<dbReference type="CDD" id="cd06127">
    <property type="entry name" value="DEDDh"/>
    <property type="match status" value="1"/>
</dbReference>
<evidence type="ECO:0000259" key="5">
    <source>
        <dbReference type="SMART" id="SM00479"/>
    </source>
</evidence>
<keyword evidence="4" id="KW-0812">Transmembrane</keyword>
<dbReference type="GO" id="GO:0005829">
    <property type="term" value="C:cytosol"/>
    <property type="evidence" value="ECO:0007669"/>
    <property type="project" value="TreeGrafter"/>
</dbReference>
<dbReference type="Gene3D" id="3.30.420.10">
    <property type="entry name" value="Ribonuclease H-like superfamily/Ribonuclease H"/>
    <property type="match status" value="1"/>
</dbReference>
<dbReference type="NCBIfam" id="TIGR00573">
    <property type="entry name" value="dnaq"/>
    <property type="match status" value="1"/>
</dbReference>
<dbReference type="InterPro" id="IPR006054">
    <property type="entry name" value="DnaQ"/>
</dbReference>
<protein>
    <submittedName>
        <fullName evidence="6">DNA polymerase III subunit epsilon</fullName>
    </submittedName>
</protein>
<dbReference type="InterPro" id="IPR035965">
    <property type="entry name" value="PAS-like_dom_sf"/>
</dbReference>
<dbReference type="EMBL" id="AP021876">
    <property type="protein sequence ID" value="BBO80097.1"/>
    <property type="molecule type" value="Genomic_DNA"/>
</dbReference>
<organism evidence="6 7">
    <name type="scientific">Desulfosarcina ovata subsp. sediminis</name>
    <dbReference type="NCBI Taxonomy" id="885957"/>
    <lineage>
        <taxon>Bacteria</taxon>
        <taxon>Pseudomonadati</taxon>
        <taxon>Thermodesulfobacteriota</taxon>
        <taxon>Desulfobacteria</taxon>
        <taxon>Desulfobacterales</taxon>
        <taxon>Desulfosarcinaceae</taxon>
        <taxon>Desulfosarcina</taxon>
    </lineage>
</organism>
<dbReference type="Gene3D" id="3.30.450.20">
    <property type="entry name" value="PAS domain"/>
    <property type="match status" value="1"/>
</dbReference>
<dbReference type="KEGG" id="dov:DSCO28_06630"/>